<dbReference type="Proteomes" id="UP001066276">
    <property type="component" value="Chromosome 10"/>
</dbReference>
<keyword evidence="2" id="KW-1185">Reference proteome</keyword>
<sequence length="150" mass="17245">MKGSQVTDPVQQLIGLRNLTGKEVGQIIKELATDTASSYQGVHEALNTEFLHKRNIDYERCSFNLATQEKDESMGELISQLKRLARYCAFDMFTTEDALRLWIIEGCQSESLHRRLLKKLYSLDEIEEMTRVNDQAEENAKKMEAGKIEK</sequence>
<proteinExistence type="predicted"/>
<evidence type="ECO:0000313" key="1">
    <source>
        <dbReference type="EMBL" id="KAJ1101195.1"/>
    </source>
</evidence>
<protein>
    <submittedName>
        <fullName evidence="1">Uncharacterized protein</fullName>
    </submittedName>
</protein>
<dbReference type="PANTHER" id="PTHR33198">
    <property type="entry name" value="ANK_REP_REGION DOMAIN-CONTAINING PROTEIN-RELATED"/>
    <property type="match status" value="1"/>
</dbReference>
<dbReference type="AlphaFoldDB" id="A0AAV7MLU3"/>
<organism evidence="1 2">
    <name type="scientific">Pleurodeles waltl</name>
    <name type="common">Iberian ribbed newt</name>
    <dbReference type="NCBI Taxonomy" id="8319"/>
    <lineage>
        <taxon>Eukaryota</taxon>
        <taxon>Metazoa</taxon>
        <taxon>Chordata</taxon>
        <taxon>Craniata</taxon>
        <taxon>Vertebrata</taxon>
        <taxon>Euteleostomi</taxon>
        <taxon>Amphibia</taxon>
        <taxon>Batrachia</taxon>
        <taxon>Caudata</taxon>
        <taxon>Salamandroidea</taxon>
        <taxon>Salamandridae</taxon>
        <taxon>Pleurodelinae</taxon>
        <taxon>Pleurodeles</taxon>
    </lineage>
</organism>
<gene>
    <name evidence="1" type="ORF">NDU88_006267</name>
</gene>
<dbReference type="PANTHER" id="PTHR33198:SF20">
    <property type="entry name" value="RETROTRANSPOSON GAG DOMAIN-CONTAINING PROTEIN"/>
    <property type="match status" value="1"/>
</dbReference>
<dbReference type="EMBL" id="JANPWB010000014">
    <property type="protein sequence ID" value="KAJ1101195.1"/>
    <property type="molecule type" value="Genomic_DNA"/>
</dbReference>
<evidence type="ECO:0000313" key="2">
    <source>
        <dbReference type="Proteomes" id="UP001066276"/>
    </source>
</evidence>
<name>A0AAV7MLU3_PLEWA</name>
<accession>A0AAV7MLU3</accession>
<comment type="caution">
    <text evidence="1">The sequence shown here is derived from an EMBL/GenBank/DDBJ whole genome shotgun (WGS) entry which is preliminary data.</text>
</comment>
<reference evidence="1" key="1">
    <citation type="journal article" date="2022" name="bioRxiv">
        <title>Sequencing and chromosome-scale assembly of the giantPleurodeles waltlgenome.</title>
        <authorList>
            <person name="Brown T."/>
            <person name="Elewa A."/>
            <person name="Iarovenko S."/>
            <person name="Subramanian E."/>
            <person name="Araus A.J."/>
            <person name="Petzold A."/>
            <person name="Susuki M."/>
            <person name="Suzuki K.-i.T."/>
            <person name="Hayashi T."/>
            <person name="Toyoda A."/>
            <person name="Oliveira C."/>
            <person name="Osipova E."/>
            <person name="Leigh N.D."/>
            <person name="Simon A."/>
            <person name="Yun M.H."/>
        </authorList>
    </citation>
    <scope>NUCLEOTIDE SEQUENCE</scope>
    <source>
        <strain evidence="1">20211129_DDA</strain>
        <tissue evidence="1">Liver</tissue>
    </source>
</reference>